<sequence>MSQVTHAEFEIMRDLCHPNIVRVFEFFDFSTVAGDVHILMELVEGPCLEHAVTRFGGRKAVTACQNGLTEAAAVGVGENGGDPKGLGGKGEGKETPNPLRMTEDEARPLFRQLVEALVYLKEKKITHRDVSLRNVLLSSFDPKRAQLKLADFNVAKKGETDGLMTPVGNPRFIAPEVTFSDYGTEVDMWSLGVCLHFMLTGVLPFECPKKKNLIRAIRKNNLCFDTKENPIWEGVTPEGIDLCRWCLTREIDRRATPQDALGHPWMEGIPIHPVVRDAMTARAAAGSVPDLRPYRLLLLPPEQESHKVRSRWRQREREEFQGKFVQPSPSPQRKGKGDCVTRRERGGSITGPSSSYESRSPSPLAWGLLLHRNGTLEGSRKDAPEGGNGDGFTSLLATERGETLQSQQPRLQLRPAQFFSDSPQRHHSCPSRLTSLKDCLSSSSGRSGFLVSGGLDEVDGRTF</sequence>
<keyword evidence="3" id="KW-0547">Nucleotide-binding</keyword>
<dbReference type="PANTHER" id="PTHR24349">
    <property type="entry name" value="SERINE/THREONINE-PROTEIN KINASE"/>
    <property type="match status" value="1"/>
</dbReference>
<organism evidence="8">
    <name type="scientific">Chromera velia CCMP2878</name>
    <dbReference type="NCBI Taxonomy" id="1169474"/>
    <lineage>
        <taxon>Eukaryota</taxon>
        <taxon>Sar</taxon>
        <taxon>Alveolata</taxon>
        <taxon>Colpodellida</taxon>
        <taxon>Chromeraceae</taxon>
        <taxon>Chromera</taxon>
    </lineage>
</organism>
<keyword evidence="1" id="KW-0723">Serine/threonine-protein kinase</keyword>
<dbReference type="Gene3D" id="1.10.510.10">
    <property type="entry name" value="Transferase(Phosphotransferase) domain 1"/>
    <property type="match status" value="2"/>
</dbReference>
<keyword evidence="2" id="KW-0808">Transferase</keyword>
<feature type="compositionally biased region" description="Basic and acidic residues" evidence="6">
    <location>
        <begin position="335"/>
        <end position="346"/>
    </location>
</feature>
<feature type="compositionally biased region" description="Low complexity" evidence="6">
    <location>
        <begin position="352"/>
        <end position="361"/>
    </location>
</feature>
<feature type="compositionally biased region" description="Basic and acidic residues" evidence="6">
    <location>
        <begin position="307"/>
        <end position="321"/>
    </location>
</feature>
<keyword evidence="5" id="KW-0067">ATP-binding</keyword>
<dbReference type="SUPFAM" id="SSF56112">
    <property type="entry name" value="Protein kinase-like (PK-like)"/>
    <property type="match status" value="1"/>
</dbReference>
<dbReference type="InterPro" id="IPR000719">
    <property type="entry name" value="Prot_kinase_dom"/>
</dbReference>
<evidence type="ECO:0000256" key="6">
    <source>
        <dbReference type="SAM" id="MobiDB-lite"/>
    </source>
</evidence>
<feature type="region of interest" description="Disordered" evidence="6">
    <location>
        <begin position="75"/>
        <end position="100"/>
    </location>
</feature>
<name>A0A0G4IFZ3_9ALVE</name>
<dbReference type="AlphaFoldDB" id="A0A0G4IFZ3"/>
<keyword evidence="4" id="KW-0418">Kinase</keyword>
<evidence type="ECO:0000259" key="7">
    <source>
        <dbReference type="PROSITE" id="PS50011"/>
    </source>
</evidence>
<dbReference type="Pfam" id="PF00069">
    <property type="entry name" value="Pkinase"/>
    <property type="match status" value="1"/>
</dbReference>
<dbReference type="GO" id="GO:0005524">
    <property type="term" value="F:ATP binding"/>
    <property type="evidence" value="ECO:0007669"/>
    <property type="project" value="UniProtKB-KW"/>
</dbReference>
<dbReference type="VEuPathDB" id="CryptoDB:Cvel_14142"/>
<reference evidence="8" key="1">
    <citation type="submission" date="2014-11" db="EMBL/GenBank/DDBJ databases">
        <authorList>
            <person name="Otto D Thomas"/>
            <person name="Naeem Raeece"/>
        </authorList>
    </citation>
    <scope>NUCLEOTIDE SEQUENCE</scope>
</reference>
<evidence type="ECO:0000256" key="4">
    <source>
        <dbReference type="ARBA" id="ARBA00022777"/>
    </source>
</evidence>
<gene>
    <name evidence="8" type="ORF">Cvel_14142</name>
</gene>
<dbReference type="InterPro" id="IPR008266">
    <property type="entry name" value="Tyr_kinase_AS"/>
</dbReference>
<evidence type="ECO:0000256" key="5">
    <source>
        <dbReference type="ARBA" id="ARBA00022840"/>
    </source>
</evidence>
<dbReference type="PROSITE" id="PS00109">
    <property type="entry name" value="PROTEIN_KINASE_TYR"/>
    <property type="match status" value="1"/>
</dbReference>
<dbReference type="InterPro" id="IPR011009">
    <property type="entry name" value="Kinase-like_dom_sf"/>
</dbReference>
<dbReference type="PhylomeDB" id="A0A0G4IFZ3"/>
<dbReference type="GO" id="GO:0004674">
    <property type="term" value="F:protein serine/threonine kinase activity"/>
    <property type="evidence" value="ECO:0007669"/>
    <property type="project" value="UniProtKB-KW"/>
</dbReference>
<accession>A0A0G4IFZ3</accession>
<evidence type="ECO:0000313" key="8">
    <source>
        <dbReference type="EMBL" id="CEM56170.1"/>
    </source>
</evidence>
<evidence type="ECO:0000256" key="2">
    <source>
        <dbReference type="ARBA" id="ARBA00022679"/>
    </source>
</evidence>
<feature type="region of interest" description="Disordered" evidence="6">
    <location>
        <begin position="307"/>
        <end position="361"/>
    </location>
</feature>
<protein>
    <recommendedName>
        <fullName evidence="7">Protein kinase domain-containing protein</fullName>
    </recommendedName>
</protein>
<dbReference type="PROSITE" id="PS50011">
    <property type="entry name" value="PROTEIN_KINASE_DOM"/>
    <property type="match status" value="1"/>
</dbReference>
<evidence type="ECO:0000256" key="1">
    <source>
        <dbReference type="ARBA" id="ARBA00022527"/>
    </source>
</evidence>
<evidence type="ECO:0000256" key="3">
    <source>
        <dbReference type="ARBA" id="ARBA00022741"/>
    </source>
</evidence>
<feature type="domain" description="Protein kinase" evidence="7">
    <location>
        <begin position="1"/>
        <end position="266"/>
    </location>
</feature>
<dbReference type="InterPro" id="IPR050205">
    <property type="entry name" value="CDPK_Ser/Thr_kinases"/>
</dbReference>
<proteinExistence type="predicted"/>
<dbReference type="EMBL" id="CDMZ01005949">
    <property type="protein sequence ID" value="CEM56170.1"/>
    <property type="molecule type" value="Genomic_DNA"/>
</dbReference>
<feature type="compositionally biased region" description="Gly residues" evidence="6">
    <location>
        <begin position="77"/>
        <end position="89"/>
    </location>
</feature>